<evidence type="ECO:0000313" key="4">
    <source>
        <dbReference type="EMBL" id="CDM56560.1"/>
    </source>
</evidence>
<dbReference type="EMBL" id="HG916852">
    <property type="protein sequence ID" value="CDM56560.1"/>
    <property type="molecule type" value="Genomic_DNA"/>
</dbReference>
<evidence type="ECO:0000256" key="2">
    <source>
        <dbReference type="SAM" id="MobiDB-lite"/>
    </source>
</evidence>
<dbReference type="RefSeq" id="WP_024312942.1">
    <property type="nucleotide sequence ID" value="NZ_ATTO01000002.1"/>
</dbReference>
<dbReference type="KEGG" id="rhl:LPU83_0883"/>
<protein>
    <submittedName>
        <fullName evidence="4">Uncharacterized protein</fullName>
    </submittedName>
</protein>
<proteinExistence type="predicted"/>
<reference evidence="4" key="1">
    <citation type="submission" date="2013-11" db="EMBL/GenBank/DDBJ databases">
        <title>Draft genome sequence of the broad-host-range Rhizobium sp. LPU83 strain, a member of the low-genetic diversity Oregon-like Rhizobium sp. group.</title>
        <authorList>
            <person name="Wibberg D."/>
            <person name="Puehler A."/>
            <person name="Schlueter A."/>
        </authorList>
    </citation>
    <scope>NUCLEOTIDE SEQUENCE [LARGE SCALE GENOMIC DNA]</scope>
    <source>
        <strain evidence="4">LPU83</strain>
    </source>
</reference>
<feature type="compositionally biased region" description="Gly residues" evidence="2">
    <location>
        <begin position="38"/>
        <end position="47"/>
    </location>
</feature>
<dbReference type="Proteomes" id="UP000019443">
    <property type="component" value="Chromosome"/>
</dbReference>
<feature type="signal peptide" evidence="3">
    <location>
        <begin position="1"/>
        <end position="28"/>
    </location>
</feature>
<dbReference type="PROSITE" id="PS50005">
    <property type="entry name" value="TPR"/>
    <property type="match status" value="1"/>
</dbReference>
<keyword evidence="5" id="KW-1185">Reference proteome</keyword>
<accession>W6R853</accession>
<name>W6R853_9HYPH</name>
<keyword evidence="1" id="KW-0802">TPR repeat</keyword>
<feature type="region of interest" description="Disordered" evidence="2">
    <location>
        <begin position="38"/>
        <end position="57"/>
    </location>
</feature>
<feature type="chain" id="PRO_5004882256" evidence="3">
    <location>
        <begin position="29"/>
        <end position="192"/>
    </location>
</feature>
<evidence type="ECO:0000256" key="1">
    <source>
        <dbReference type="PROSITE-ProRule" id="PRU00339"/>
    </source>
</evidence>
<feature type="repeat" description="TPR" evidence="1">
    <location>
        <begin position="111"/>
        <end position="144"/>
    </location>
</feature>
<gene>
    <name evidence="4" type="ORF">LPU83_0883</name>
</gene>
<dbReference type="HOGENOM" id="CLU_114955_0_0_5"/>
<dbReference type="SUPFAM" id="SSF48452">
    <property type="entry name" value="TPR-like"/>
    <property type="match status" value="1"/>
</dbReference>
<organism evidence="4 5">
    <name type="scientific">Rhizobium favelukesii</name>
    <dbReference type="NCBI Taxonomy" id="348824"/>
    <lineage>
        <taxon>Bacteria</taxon>
        <taxon>Pseudomonadati</taxon>
        <taxon>Pseudomonadota</taxon>
        <taxon>Alphaproteobacteria</taxon>
        <taxon>Hyphomicrobiales</taxon>
        <taxon>Rhizobiaceae</taxon>
        <taxon>Rhizobium/Agrobacterium group</taxon>
        <taxon>Rhizobium</taxon>
    </lineage>
</organism>
<dbReference type="InterPro" id="IPR019734">
    <property type="entry name" value="TPR_rpt"/>
</dbReference>
<evidence type="ECO:0000256" key="3">
    <source>
        <dbReference type="SAM" id="SignalP"/>
    </source>
</evidence>
<sequence>MTIATVRIASILVGGCIAAFALSAPAFAIGGGGSGSGSGSSGAGSSGGSSDTMPTCKKGQMYDKRTKRCVKQSSANVTEENRTDYAYSLAKAGRYEEALAMLDTLKNPNTAEALNYRGYATRKLGRTDEGISYYLKSVELDPKYAQVREYLGEAYVIKGRLDLAKEQLETIKAICGTECEAYRDLNEAILKP</sequence>
<dbReference type="InterPro" id="IPR011990">
    <property type="entry name" value="TPR-like_helical_dom_sf"/>
</dbReference>
<keyword evidence="3" id="KW-0732">Signal</keyword>
<dbReference type="Pfam" id="PF13432">
    <property type="entry name" value="TPR_16"/>
    <property type="match status" value="1"/>
</dbReference>
<dbReference type="SMART" id="SM00028">
    <property type="entry name" value="TPR"/>
    <property type="match status" value="2"/>
</dbReference>
<dbReference type="PATRIC" id="fig|348824.6.peg.951"/>
<dbReference type="AlphaFoldDB" id="W6R853"/>
<evidence type="ECO:0000313" key="5">
    <source>
        <dbReference type="Proteomes" id="UP000019443"/>
    </source>
</evidence>
<dbReference type="eggNOG" id="COG0457">
    <property type="taxonomic scope" value="Bacteria"/>
</dbReference>
<dbReference type="Gene3D" id="1.25.40.10">
    <property type="entry name" value="Tetratricopeptide repeat domain"/>
    <property type="match status" value="1"/>
</dbReference>